<evidence type="ECO:0000259" key="8">
    <source>
        <dbReference type="Pfam" id="PF01926"/>
    </source>
</evidence>
<evidence type="ECO:0000256" key="1">
    <source>
        <dbReference type="ARBA" id="ARBA00008279"/>
    </source>
</evidence>
<dbReference type="PANTHER" id="PTHR43834">
    <property type="entry name" value="GTPASE DER"/>
    <property type="match status" value="1"/>
</dbReference>
<dbReference type="InterPro" id="IPR006073">
    <property type="entry name" value="GTP-bd"/>
</dbReference>
<dbReference type="CDD" id="cd01895">
    <property type="entry name" value="EngA2"/>
    <property type="match status" value="1"/>
</dbReference>
<dbReference type="PIRSF" id="PIRSF006485">
    <property type="entry name" value="GTP-binding_EngA"/>
    <property type="match status" value="1"/>
</dbReference>
<comment type="similarity">
    <text evidence="1 7">Belongs to the TRAFAC class TrmE-Era-EngA-EngB-Septin-like GTPase superfamily. EngA (Der) GTPase family.</text>
</comment>
<dbReference type="InParanoid" id="B7G5Y9"/>
<dbReference type="InterPro" id="IPR032859">
    <property type="entry name" value="KH_dom-like"/>
</dbReference>
<feature type="domain" description="G" evidence="8">
    <location>
        <begin position="231"/>
        <end position="351"/>
    </location>
</feature>
<keyword evidence="6 7" id="KW-0342">GTP-binding</keyword>
<dbReference type="GO" id="GO:0005525">
    <property type="term" value="F:GTP binding"/>
    <property type="evidence" value="ECO:0007669"/>
    <property type="project" value="UniProtKB-KW"/>
</dbReference>
<dbReference type="InterPro" id="IPR005225">
    <property type="entry name" value="Small_GTP-bd"/>
</dbReference>
<dbReference type="KEGG" id="pti:PHATRDRAFT_2271"/>
<evidence type="ECO:0000256" key="5">
    <source>
        <dbReference type="ARBA" id="ARBA00022741"/>
    </source>
</evidence>
<dbReference type="PANTHER" id="PTHR43834:SF6">
    <property type="entry name" value="GTPASE DER"/>
    <property type="match status" value="1"/>
</dbReference>
<gene>
    <name evidence="10" type="ORF">PHATRDRAFT_2271</name>
</gene>
<keyword evidence="11" id="KW-1185">Reference proteome</keyword>
<evidence type="ECO:0000256" key="7">
    <source>
        <dbReference type="RuleBase" id="RU004481"/>
    </source>
</evidence>
<feature type="non-terminal residue" evidence="10">
    <location>
        <position position="1"/>
    </location>
</feature>
<proteinExistence type="inferred from homology"/>
<accession>B7G5Y9</accession>
<dbReference type="HOGENOM" id="CLU_016077_5_0_1"/>
<dbReference type="Proteomes" id="UP000000759">
    <property type="component" value="Chromosome 16"/>
</dbReference>
<dbReference type="InterPro" id="IPR016484">
    <property type="entry name" value="GTPase_Der"/>
</dbReference>
<evidence type="ECO:0000313" key="10">
    <source>
        <dbReference type="EMBL" id="EEC45771.1"/>
    </source>
</evidence>
<dbReference type="GO" id="GO:0042254">
    <property type="term" value="P:ribosome biogenesis"/>
    <property type="evidence" value="ECO:0007669"/>
    <property type="project" value="UniProtKB-KW"/>
</dbReference>
<dbReference type="NCBIfam" id="TIGR03594">
    <property type="entry name" value="GTPase_EngA"/>
    <property type="match status" value="1"/>
</dbReference>
<dbReference type="NCBIfam" id="TIGR00231">
    <property type="entry name" value="small_GTP"/>
    <property type="match status" value="1"/>
</dbReference>
<dbReference type="STRING" id="556484.B7G5Y9"/>
<dbReference type="OrthoDB" id="8954335at2759"/>
<dbReference type="InterPro" id="IPR015946">
    <property type="entry name" value="KH_dom-like_a/b"/>
</dbReference>
<dbReference type="GeneID" id="7203263"/>
<evidence type="ECO:0000259" key="9">
    <source>
        <dbReference type="Pfam" id="PF14714"/>
    </source>
</evidence>
<reference evidence="11" key="2">
    <citation type="submission" date="2008-08" db="EMBL/GenBank/DDBJ databases">
        <authorList>
            <consortium name="Diatom Consortium"/>
            <person name="Grigoriev I."/>
            <person name="Grimwood J."/>
            <person name="Kuo A."/>
            <person name="Otillar R.P."/>
            <person name="Salamov A."/>
            <person name="Detter J.C."/>
            <person name="Lindquist E."/>
            <person name="Shapiro H."/>
            <person name="Lucas S."/>
            <person name="Glavina del Rio T."/>
            <person name="Pitluck S."/>
            <person name="Rokhsar D."/>
            <person name="Bowler C."/>
        </authorList>
    </citation>
    <scope>GENOME REANNOTATION</scope>
    <source>
        <strain evidence="11">CCAP 1055/1</strain>
    </source>
</reference>
<evidence type="ECO:0000256" key="4">
    <source>
        <dbReference type="ARBA" id="ARBA00022737"/>
    </source>
</evidence>
<dbReference type="SUPFAM" id="SSF52540">
    <property type="entry name" value="P-loop containing nucleoside triphosphate hydrolases"/>
    <property type="match status" value="2"/>
</dbReference>
<dbReference type="Pfam" id="PF14714">
    <property type="entry name" value="KH_dom-like"/>
    <property type="match status" value="1"/>
</dbReference>
<dbReference type="eggNOG" id="KOG1191">
    <property type="taxonomic scope" value="Eukaryota"/>
</dbReference>
<dbReference type="RefSeq" id="XP_002182484.1">
    <property type="nucleotide sequence ID" value="XM_002182448.1"/>
</dbReference>
<evidence type="ECO:0000256" key="2">
    <source>
        <dbReference type="ARBA" id="ARBA00020953"/>
    </source>
</evidence>
<evidence type="ECO:0000256" key="6">
    <source>
        <dbReference type="ARBA" id="ARBA00023134"/>
    </source>
</evidence>
<keyword evidence="5 7" id="KW-0547">Nucleotide-binding</keyword>
<evidence type="ECO:0000313" key="11">
    <source>
        <dbReference type="Proteomes" id="UP000000759"/>
    </source>
</evidence>
<name>B7G5Y9_PHATC</name>
<reference evidence="10 11" key="1">
    <citation type="journal article" date="2008" name="Nature">
        <title>The Phaeodactylum genome reveals the evolutionary history of diatom genomes.</title>
        <authorList>
            <person name="Bowler C."/>
            <person name="Allen A.E."/>
            <person name="Badger J.H."/>
            <person name="Grimwood J."/>
            <person name="Jabbari K."/>
            <person name="Kuo A."/>
            <person name="Maheswari U."/>
            <person name="Martens C."/>
            <person name="Maumus F."/>
            <person name="Otillar R.P."/>
            <person name="Rayko E."/>
            <person name="Salamov A."/>
            <person name="Vandepoele K."/>
            <person name="Beszteri B."/>
            <person name="Gruber A."/>
            <person name="Heijde M."/>
            <person name="Katinka M."/>
            <person name="Mock T."/>
            <person name="Valentin K."/>
            <person name="Verret F."/>
            <person name="Berges J.A."/>
            <person name="Brownlee C."/>
            <person name="Cadoret J.P."/>
            <person name="Chiovitti A."/>
            <person name="Choi C.J."/>
            <person name="Coesel S."/>
            <person name="De Martino A."/>
            <person name="Detter J.C."/>
            <person name="Durkin C."/>
            <person name="Falciatore A."/>
            <person name="Fournet J."/>
            <person name="Haruta M."/>
            <person name="Huysman M.J."/>
            <person name="Jenkins B.D."/>
            <person name="Jiroutova K."/>
            <person name="Jorgensen R.E."/>
            <person name="Joubert Y."/>
            <person name="Kaplan A."/>
            <person name="Kroger N."/>
            <person name="Kroth P.G."/>
            <person name="La Roche J."/>
            <person name="Lindquist E."/>
            <person name="Lommer M."/>
            <person name="Martin-Jezequel V."/>
            <person name="Lopez P.J."/>
            <person name="Lucas S."/>
            <person name="Mangogna M."/>
            <person name="McGinnis K."/>
            <person name="Medlin L.K."/>
            <person name="Montsant A."/>
            <person name="Oudot-Le Secq M.P."/>
            <person name="Napoli C."/>
            <person name="Obornik M."/>
            <person name="Parker M.S."/>
            <person name="Petit J.L."/>
            <person name="Porcel B.M."/>
            <person name="Poulsen N."/>
            <person name="Robison M."/>
            <person name="Rychlewski L."/>
            <person name="Rynearson T.A."/>
            <person name="Schmutz J."/>
            <person name="Shapiro H."/>
            <person name="Siaut M."/>
            <person name="Stanley M."/>
            <person name="Sussman M.R."/>
            <person name="Taylor A.R."/>
            <person name="Vardi A."/>
            <person name="von Dassow P."/>
            <person name="Vyverman W."/>
            <person name="Willis A."/>
            <person name="Wyrwicz L.S."/>
            <person name="Rokhsar D.S."/>
            <person name="Weissenbach J."/>
            <person name="Armbrust E.V."/>
            <person name="Green B.R."/>
            <person name="Van de Peer Y."/>
            <person name="Grigoriev I.V."/>
        </authorList>
    </citation>
    <scope>NUCLEOTIDE SEQUENCE [LARGE SCALE GENOMIC DNA]</scope>
    <source>
        <strain evidence="10 11">CCAP 1055/1</strain>
    </source>
</reference>
<organism evidence="10 11">
    <name type="scientific">Phaeodactylum tricornutum (strain CCAP 1055/1)</name>
    <dbReference type="NCBI Taxonomy" id="556484"/>
    <lineage>
        <taxon>Eukaryota</taxon>
        <taxon>Sar</taxon>
        <taxon>Stramenopiles</taxon>
        <taxon>Ochrophyta</taxon>
        <taxon>Bacillariophyta</taxon>
        <taxon>Bacillariophyceae</taxon>
        <taxon>Bacillariophycidae</taxon>
        <taxon>Naviculales</taxon>
        <taxon>Phaeodactylaceae</taxon>
        <taxon>Phaeodactylum</taxon>
    </lineage>
</organism>
<dbReference type="EMBL" id="CM000618">
    <property type="protein sequence ID" value="EEC45771.1"/>
    <property type="molecule type" value="Genomic_DNA"/>
</dbReference>
<feature type="domain" description="GTPase Der C-terminal KH-domain-like" evidence="9">
    <location>
        <begin position="413"/>
        <end position="489"/>
    </location>
</feature>
<dbReference type="HAMAP" id="MF_00195">
    <property type="entry name" value="GTPase_Der"/>
    <property type="match status" value="1"/>
</dbReference>
<protein>
    <recommendedName>
        <fullName evidence="2 7">GTPase Der</fullName>
    </recommendedName>
</protein>
<feature type="non-terminal residue" evidence="10">
    <location>
        <position position="489"/>
    </location>
</feature>
<dbReference type="Gene3D" id="3.30.300.20">
    <property type="match status" value="1"/>
</dbReference>
<feature type="domain" description="G" evidence="8">
    <location>
        <begin position="5"/>
        <end position="129"/>
    </location>
</feature>
<evidence type="ECO:0000256" key="3">
    <source>
        <dbReference type="ARBA" id="ARBA00022517"/>
    </source>
</evidence>
<dbReference type="AlphaFoldDB" id="B7G5Y9"/>
<comment type="function">
    <text evidence="7">GTPase that plays an essential role in the late steps of ribosome biogenesis.</text>
</comment>
<dbReference type="InterPro" id="IPR027417">
    <property type="entry name" value="P-loop_NTPase"/>
</dbReference>
<dbReference type="PRINTS" id="PR00326">
    <property type="entry name" value="GTP1OBG"/>
</dbReference>
<dbReference type="PaxDb" id="2850-Phatr2271"/>
<sequence>SRIVVSILGPPNAGKSTLFNRLLDKAANRAGTAIVSNVPGTTRDRRECVGRIGGTLFRLVDTAGVDGERLELLAQSRRNQNGEGILMKFMMGQTLEAARQADLVFLMFDARVGVTADLLETARWLRKISQREQDPAAQTALPDRQIFLLANKLEGDFWNFDGSIVLDHLTEATRLGFGEAIPISAHHGEGLADIAVLIEQAAVAKRQSLGILDDDTDLASNDSDKDKPLQLAILGRQNVGKSTLVNALLKQDRVIVGATPGLTRDAIAVEWTWKNRPVQIVDTAGIRKRSQRNHEDAIEDLSVEDALRAMKVADVAVLVLDAEARKLQRQELAIADAVLKEGRALVVAANKMDLIVERGYSKKDFAEDVRAQLEARYPILRKTPIVPMSSLTGDSVHKLMPVVFRARERWSRKISTGELNRWIAEVMDGKPPPPVSGRKARIKYVMQTKGRPPTFLLFCNVASLPENYLRFLTRNFQDTFEMFGMEVRM</sequence>
<dbReference type="Pfam" id="PF01926">
    <property type="entry name" value="MMR_HSR1"/>
    <property type="match status" value="2"/>
</dbReference>
<keyword evidence="4 7" id="KW-0677">Repeat</keyword>
<keyword evidence="3" id="KW-0690">Ribosome biogenesis</keyword>
<dbReference type="Gene3D" id="3.40.50.300">
    <property type="entry name" value="P-loop containing nucleotide triphosphate hydrolases"/>
    <property type="match status" value="2"/>
</dbReference>